<dbReference type="InterPro" id="IPR050463">
    <property type="entry name" value="Gfo/Idh/MocA_oxidrdct_glycsds"/>
</dbReference>
<dbReference type="GO" id="GO:0000166">
    <property type="term" value="F:nucleotide binding"/>
    <property type="evidence" value="ECO:0007669"/>
    <property type="project" value="InterPro"/>
</dbReference>
<gene>
    <name evidence="2" type="ORF">SBA5_600061</name>
</gene>
<evidence type="ECO:0000313" key="2">
    <source>
        <dbReference type="EMBL" id="SPE27819.1"/>
    </source>
</evidence>
<organism evidence="2 3">
    <name type="scientific">Candidatus Sulfuritelmatomonas gaucii</name>
    <dbReference type="NCBI Taxonomy" id="2043161"/>
    <lineage>
        <taxon>Bacteria</taxon>
        <taxon>Pseudomonadati</taxon>
        <taxon>Acidobacteriota</taxon>
        <taxon>Terriglobia</taxon>
        <taxon>Terriglobales</taxon>
        <taxon>Acidobacteriaceae</taxon>
        <taxon>Candidatus Sulfuritelmatomonas</taxon>
    </lineage>
</organism>
<dbReference type="EMBL" id="OKRB01000120">
    <property type="protein sequence ID" value="SPE27819.1"/>
    <property type="molecule type" value="Genomic_DNA"/>
</dbReference>
<dbReference type="OrthoDB" id="106459at2"/>
<dbReference type="Pfam" id="PF01408">
    <property type="entry name" value="GFO_IDH_MocA"/>
    <property type="match status" value="1"/>
</dbReference>
<protein>
    <submittedName>
        <fullName evidence="2">Putative Oxidoreductase domain protein</fullName>
    </submittedName>
</protein>
<dbReference type="PANTHER" id="PTHR43818:SF5">
    <property type="entry name" value="OXIDOREDUCTASE FAMILY PROTEIN"/>
    <property type="match status" value="1"/>
</dbReference>
<dbReference type="SUPFAM" id="SSF51735">
    <property type="entry name" value="NAD(P)-binding Rossmann-fold domains"/>
    <property type="match status" value="1"/>
</dbReference>
<accession>A0A2N9LXA6</accession>
<dbReference type="PANTHER" id="PTHR43818">
    <property type="entry name" value="BCDNA.GH03377"/>
    <property type="match status" value="1"/>
</dbReference>
<sequence length="447" mass="48964">MKTPSITRRDFVRLGTGAAVAGAAVKSTLLEPAVLAAQTATDRQKIRFASIGTGIRGCDLLRSARKVKTGILVETADLYDMHQKAGLEAYGADVPTSRDYRRLLDRKDVDAVIVAVSDHLHRAIVVDCLAAGKDVYCEKPMSHNVADGIAMVNAVEANKRIFQAGSQRVSNIVYKKAQDIYASGRLGQVTYIEGHSDRNSPSGAWVYPIPPDASEQNIDWKAFLRDAPERSFDAVRFFRWRCFADYGEGVAGDLFVHLLSGIQCVSGINAAPKRAQSLGSLTYFKDGRDFPDLLATLYEYDGVTVNLHCNQNNAQGEPIIFYGKEATMTISGNTLTVAPQDTRPQPEGYSLNGWTAAAKKQYLEEWNDAHPAPPPALAEVETYSATPGYDDTADHLANFFRAVDTREPVVENEIFGNHAAIACHMANYSYFHRSAATWDSDTKTITG</sequence>
<dbReference type="InterPro" id="IPR036291">
    <property type="entry name" value="NAD(P)-bd_dom_sf"/>
</dbReference>
<dbReference type="AlphaFoldDB" id="A0A2N9LXA6"/>
<dbReference type="InterPro" id="IPR006311">
    <property type="entry name" value="TAT_signal"/>
</dbReference>
<name>A0A2N9LXA6_9BACT</name>
<evidence type="ECO:0000259" key="1">
    <source>
        <dbReference type="Pfam" id="PF01408"/>
    </source>
</evidence>
<dbReference type="SUPFAM" id="SSF55347">
    <property type="entry name" value="Glyceraldehyde-3-phosphate dehydrogenase-like, C-terminal domain"/>
    <property type="match status" value="1"/>
</dbReference>
<proteinExistence type="predicted"/>
<dbReference type="Proteomes" id="UP000239735">
    <property type="component" value="Unassembled WGS sequence"/>
</dbReference>
<dbReference type="PROSITE" id="PS51318">
    <property type="entry name" value="TAT"/>
    <property type="match status" value="1"/>
</dbReference>
<feature type="domain" description="Gfo/Idh/MocA-like oxidoreductase N-terminal" evidence="1">
    <location>
        <begin position="46"/>
        <end position="165"/>
    </location>
</feature>
<dbReference type="Gene3D" id="3.30.360.10">
    <property type="entry name" value="Dihydrodipicolinate Reductase, domain 2"/>
    <property type="match status" value="1"/>
</dbReference>
<dbReference type="Gene3D" id="3.40.50.720">
    <property type="entry name" value="NAD(P)-binding Rossmann-like Domain"/>
    <property type="match status" value="1"/>
</dbReference>
<evidence type="ECO:0000313" key="3">
    <source>
        <dbReference type="Proteomes" id="UP000239735"/>
    </source>
</evidence>
<reference evidence="3" key="1">
    <citation type="submission" date="2018-02" db="EMBL/GenBank/DDBJ databases">
        <authorList>
            <person name="Hausmann B."/>
        </authorList>
    </citation>
    <scope>NUCLEOTIDE SEQUENCE [LARGE SCALE GENOMIC DNA]</scope>
    <source>
        <strain evidence="3">Peat soil MAG SbA5</strain>
    </source>
</reference>
<dbReference type="InterPro" id="IPR000683">
    <property type="entry name" value="Gfo/Idh/MocA-like_OxRdtase_N"/>
</dbReference>